<evidence type="ECO:0000313" key="10">
    <source>
        <dbReference type="Proteomes" id="UP000270046"/>
    </source>
</evidence>
<feature type="domain" description="Glycoside hydrolase family 29 N-terminal" evidence="8">
    <location>
        <begin position="25"/>
        <end position="334"/>
    </location>
</feature>
<dbReference type="AlphaFoldDB" id="A0A494VPT4"/>
<keyword evidence="5" id="KW-0378">Hydrolase</keyword>
<dbReference type="Gene3D" id="2.60.40.1180">
    <property type="entry name" value="Golgi alpha-mannosidase II"/>
    <property type="match status" value="1"/>
</dbReference>
<dbReference type="PANTHER" id="PTHR10030:SF37">
    <property type="entry name" value="ALPHA-L-FUCOSIDASE-RELATED"/>
    <property type="match status" value="1"/>
</dbReference>
<dbReference type="EC" id="3.2.1.51" evidence="3"/>
<evidence type="ECO:0000256" key="6">
    <source>
        <dbReference type="ARBA" id="ARBA00023295"/>
    </source>
</evidence>
<dbReference type="InterPro" id="IPR016286">
    <property type="entry name" value="FUC_metazoa-typ"/>
</dbReference>
<evidence type="ECO:0000259" key="8">
    <source>
        <dbReference type="Pfam" id="PF01120"/>
    </source>
</evidence>
<evidence type="ECO:0000256" key="3">
    <source>
        <dbReference type="ARBA" id="ARBA00012662"/>
    </source>
</evidence>
<keyword evidence="10" id="KW-1185">Reference proteome</keyword>
<sequence length="716" mass="80295">MTRYKLILIVFLVAAVQVLKAQPAATSVKQWQDQKFSMFIHFGGIYSVLGGVWDGKQISRGLSEQIQAHAGIYSDTYANLAKNFNPVNWNADSIALLAKAAGMRSIVLTSKHHDGFCMFKTATTDFNVVDATPFKHDVVKELAEACKRHGLRFGLYFSLIDWHYPQASPISSHNSDYITPEHHEYNKKQVTELLTNYGTISELWFDMGSQSPEQSRELYALVHRLQPDCMVSSRLGNDQGDFAVMGDNQYPDYAIGTPWQSPASFFDETWGYRSWQVRGSEDDKYKEKLESLIRVISRGGNYLLNIGPKGDGSVVGFEKDVLLRIGTWLHKNAEAVYGTNADPFFTSFKWGNVTSKSDKLYLFVTSVPADGVITLPGLEGKIKSVSVLGEDLPITFKQTTDTARLNLPANFDSEKQIKVIAVDIAEGYKVRPVHIISSSYDHINLDEHNAYNYYSSSGIDYNSNYQSTVKQAWTIKAKHKGKYLPTIQYTDEERGNVVDFSVDGVTTTLKLDSDRLMKYKPDTSKIKWGPLYITGPYYSGLGGLNGSADKIDITKPYTKDAGMPWQRMDSYKNGQQVDLPAGMDNAYYVLQNINAGPGIIYAQVKITSGDGLIVLLNGRQLLINNNPDKATFVNHVIGLTLMPGNNQLLIKVFNNFKKTIPFAITHSIPQRIYIKDLDPLMFDVNKLYPVSLKLHNPVSPHQTMKLPNLGIWFAKK</sequence>
<accession>A0A494VPT4</accession>
<dbReference type="SUPFAM" id="SSF51445">
    <property type="entry name" value="(Trans)glycosidases"/>
    <property type="match status" value="1"/>
</dbReference>
<dbReference type="KEGG" id="muh:HYN43_016455"/>
<organism evidence="9 10">
    <name type="scientific">Mucilaginibacter celer</name>
    <dbReference type="NCBI Taxonomy" id="2305508"/>
    <lineage>
        <taxon>Bacteria</taxon>
        <taxon>Pseudomonadati</taxon>
        <taxon>Bacteroidota</taxon>
        <taxon>Sphingobacteriia</taxon>
        <taxon>Sphingobacteriales</taxon>
        <taxon>Sphingobacteriaceae</taxon>
        <taxon>Mucilaginibacter</taxon>
    </lineage>
</organism>
<keyword evidence="6" id="KW-0326">Glycosidase</keyword>
<dbReference type="GO" id="GO:0016139">
    <property type="term" value="P:glycoside catabolic process"/>
    <property type="evidence" value="ECO:0007669"/>
    <property type="project" value="TreeGrafter"/>
</dbReference>
<keyword evidence="4 7" id="KW-0732">Signal</keyword>
<dbReference type="Proteomes" id="UP000270046">
    <property type="component" value="Chromosome"/>
</dbReference>
<gene>
    <name evidence="9" type="ORF">HYN43_016455</name>
</gene>
<dbReference type="EMBL" id="CP032869">
    <property type="protein sequence ID" value="AYL96794.1"/>
    <property type="molecule type" value="Genomic_DNA"/>
</dbReference>
<comment type="function">
    <text evidence="1">Alpha-L-fucosidase is responsible for hydrolyzing the alpha-1,6-linked fucose joined to the reducing-end N-acetylglucosamine of the carbohydrate moieties of glycoproteins.</text>
</comment>
<dbReference type="SMART" id="SM00812">
    <property type="entry name" value="Alpha_L_fucos"/>
    <property type="match status" value="1"/>
</dbReference>
<dbReference type="PANTHER" id="PTHR10030">
    <property type="entry name" value="ALPHA-L-FUCOSIDASE"/>
    <property type="match status" value="1"/>
</dbReference>
<protein>
    <recommendedName>
        <fullName evidence="3">alpha-L-fucosidase</fullName>
        <ecNumber evidence="3">3.2.1.51</ecNumber>
    </recommendedName>
</protein>
<evidence type="ECO:0000256" key="4">
    <source>
        <dbReference type="ARBA" id="ARBA00022729"/>
    </source>
</evidence>
<name>A0A494VPT4_9SPHI</name>
<dbReference type="GO" id="GO:0005764">
    <property type="term" value="C:lysosome"/>
    <property type="evidence" value="ECO:0007669"/>
    <property type="project" value="TreeGrafter"/>
</dbReference>
<dbReference type="GO" id="GO:0006004">
    <property type="term" value="P:fucose metabolic process"/>
    <property type="evidence" value="ECO:0007669"/>
    <property type="project" value="InterPro"/>
</dbReference>
<dbReference type="InterPro" id="IPR000933">
    <property type="entry name" value="Glyco_hydro_29"/>
</dbReference>
<dbReference type="PRINTS" id="PR00741">
    <property type="entry name" value="GLHYDRLASE29"/>
</dbReference>
<dbReference type="InterPro" id="IPR017853">
    <property type="entry name" value="GH"/>
</dbReference>
<feature type="chain" id="PRO_5019723181" description="alpha-L-fucosidase" evidence="7">
    <location>
        <begin position="22"/>
        <end position="716"/>
    </location>
</feature>
<proteinExistence type="inferred from homology"/>
<dbReference type="Gene3D" id="3.20.20.80">
    <property type="entry name" value="Glycosidases"/>
    <property type="match status" value="1"/>
</dbReference>
<feature type="signal peptide" evidence="7">
    <location>
        <begin position="1"/>
        <end position="21"/>
    </location>
</feature>
<evidence type="ECO:0000313" key="9">
    <source>
        <dbReference type="EMBL" id="AYL96794.1"/>
    </source>
</evidence>
<reference evidence="9 10" key="1">
    <citation type="submission" date="2018-10" db="EMBL/GenBank/DDBJ databases">
        <title>Genome sequencing of Mucilaginibacter sp. HYN0043.</title>
        <authorList>
            <person name="Kim M."/>
            <person name="Yi H."/>
        </authorList>
    </citation>
    <scope>NUCLEOTIDE SEQUENCE [LARGE SCALE GENOMIC DNA]</scope>
    <source>
        <strain evidence="9 10">HYN0043</strain>
    </source>
</reference>
<evidence type="ECO:0000256" key="2">
    <source>
        <dbReference type="ARBA" id="ARBA00007951"/>
    </source>
</evidence>
<comment type="similarity">
    <text evidence="2">Belongs to the glycosyl hydrolase 29 family.</text>
</comment>
<dbReference type="RefSeq" id="WP_119410385.1">
    <property type="nucleotide sequence ID" value="NZ_CP032869.1"/>
</dbReference>
<dbReference type="GO" id="GO:0004560">
    <property type="term" value="F:alpha-L-fucosidase activity"/>
    <property type="evidence" value="ECO:0007669"/>
    <property type="project" value="InterPro"/>
</dbReference>
<evidence type="ECO:0000256" key="7">
    <source>
        <dbReference type="SAM" id="SignalP"/>
    </source>
</evidence>
<dbReference type="Pfam" id="PF01120">
    <property type="entry name" value="Alpha_L_fucos"/>
    <property type="match status" value="1"/>
</dbReference>
<evidence type="ECO:0000256" key="5">
    <source>
        <dbReference type="ARBA" id="ARBA00022801"/>
    </source>
</evidence>
<dbReference type="InterPro" id="IPR013780">
    <property type="entry name" value="Glyco_hydro_b"/>
</dbReference>
<dbReference type="OrthoDB" id="107551at2"/>
<evidence type="ECO:0000256" key="1">
    <source>
        <dbReference type="ARBA" id="ARBA00004071"/>
    </source>
</evidence>
<dbReference type="InterPro" id="IPR057739">
    <property type="entry name" value="Glyco_hydro_29_N"/>
</dbReference>